<dbReference type="Proteomes" id="UP001378960">
    <property type="component" value="Unassembled WGS sequence"/>
</dbReference>
<proteinExistence type="predicted"/>
<organism evidence="1 2">
    <name type="scientific">Pichia kluyveri</name>
    <name type="common">Yeast</name>
    <dbReference type="NCBI Taxonomy" id="36015"/>
    <lineage>
        <taxon>Eukaryota</taxon>
        <taxon>Fungi</taxon>
        <taxon>Dikarya</taxon>
        <taxon>Ascomycota</taxon>
        <taxon>Saccharomycotina</taxon>
        <taxon>Pichiomycetes</taxon>
        <taxon>Pichiales</taxon>
        <taxon>Pichiaceae</taxon>
        <taxon>Pichia</taxon>
    </lineage>
</organism>
<comment type="caution">
    <text evidence="1">The sequence shown here is derived from an EMBL/GenBank/DDBJ whole genome shotgun (WGS) entry which is preliminary data.</text>
</comment>
<keyword evidence="2" id="KW-1185">Reference proteome</keyword>
<reference evidence="1 2" key="1">
    <citation type="journal article" date="2023" name="Elife">
        <title>Identification of key yeast species and microbe-microbe interactions impacting larval growth of Drosophila in the wild.</title>
        <authorList>
            <person name="Mure A."/>
            <person name="Sugiura Y."/>
            <person name="Maeda R."/>
            <person name="Honda K."/>
            <person name="Sakurai N."/>
            <person name="Takahashi Y."/>
            <person name="Watada M."/>
            <person name="Katoh T."/>
            <person name="Gotoh A."/>
            <person name="Gotoh Y."/>
            <person name="Taniguchi I."/>
            <person name="Nakamura K."/>
            <person name="Hayashi T."/>
            <person name="Katayama T."/>
            <person name="Uemura T."/>
            <person name="Hattori Y."/>
        </authorList>
    </citation>
    <scope>NUCLEOTIDE SEQUENCE [LARGE SCALE GENOMIC DNA]</scope>
    <source>
        <strain evidence="1 2">PK-24</strain>
    </source>
</reference>
<protein>
    <submittedName>
        <fullName evidence="1">Uncharacterized protein</fullName>
    </submittedName>
</protein>
<gene>
    <name evidence="1" type="ORF">DAPK24_039210</name>
</gene>
<name>A0AAV5R7V7_PICKL</name>
<evidence type="ECO:0000313" key="2">
    <source>
        <dbReference type="Proteomes" id="UP001378960"/>
    </source>
</evidence>
<dbReference type="AlphaFoldDB" id="A0AAV5R7V7"/>
<dbReference type="EMBL" id="BTGB01000005">
    <property type="protein sequence ID" value="GMM47346.1"/>
    <property type="molecule type" value="Genomic_DNA"/>
</dbReference>
<evidence type="ECO:0000313" key="1">
    <source>
        <dbReference type="EMBL" id="GMM47346.1"/>
    </source>
</evidence>
<sequence>MVYAPFLNFNAKTYDDVFQIKFGTKLIILANRYKSIKQLWVSKSIKANNSKPINYSFHKVLSNKIYTVGTTHIA</sequence>
<accession>A0AAV5R7V7</accession>